<dbReference type="Gene3D" id="3.90.75.20">
    <property type="match status" value="2"/>
</dbReference>
<sequence>MEVWLPVEDLLVSNIGRIKNKKGIILRPGVCKRSGYVPTVFRINGIRKHTRVHILVARAFVPNPENKPYVNHINGIKHDNRAVNLEWVTPKKNAERKVFPNRGRGNSRWIVQKALYGEVIQIWNSIRLAGNTLKIAENNISECCSGKRNTAGGWCWIYYEDYIPQDPNEEWREIEYKLRKFKVSSLGRIQLTNGAITQGSLYEGYFRFNQYYIHRLVALAFCSKEEGKDCVNHIDGNRTNNKASNLEWCTQKENTQHAVCFKLWGHCRKRATKQIFDDGSFREFPSLAEAQRITGIKSQNIGLVCRGLQAHAGGYRWEYVSTISHNNHDDFSQ</sequence>
<dbReference type="SUPFAM" id="SSF64496">
    <property type="entry name" value="DNA-binding domain of intron-encoded endonucleases"/>
    <property type="match status" value="1"/>
</dbReference>
<feature type="domain" description="HNH nuclease" evidence="1">
    <location>
        <begin position="207"/>
        <end position="255"/>
    </location>
</feature>
<organism evidence="2 3">
    <name type="scientific">Ambispora leptoticha</name>
    <dbReference type="NCBI Taxonomy" id="144679"/>
    <lineage>
        <taxon>Eukaryota</taxon>
        <taxon>Fungi</taxon>
        <taxon>Fungi incertae sedis</taxon>
        <taxon>Mucoromycota</taxon>
        <taxon>Glomeromycotina</taxon>
        <taxon>Glomeromycetes</taxon>
        <taxon>Archaeosporales</taxon>
        <taxon>Ambisporaceae</taxon>
        <taxon>Ambispora</taxon>
    </lineage>
</organism>
<dbReference type="SMART" id="SM00507">
    <property type="entry name" value="HNHc"/>
    <property type="match status" value="2"/>
</dbReference>
<dbReference type="Proteomes" id="UP000789508">
    <property type="component" value="Unassembled WGS sequence"/>
</dbReference>
<dbReference type="InterPro" id="IPR003615">
    <property type="entry name" value="HNH_nuc"/>
</dbReference>
<dbReference type="InterPro" id="IPR003647">
    <property type="entry name" value="Intron_nuc_1_rpt"/>
</dbReference>
<dbReference type="EMBL" id="CAJVPS010001682">
    <property type="protein sequence ID" value="CAG8547332.1"/>
    <property type="molecule type" value="Genomic_DNA"/>
</dbReference>
<dbReference type="AlphaFoldDB" id="A0A9N9FMT2"/>
<accession>A0A9N9FMT2</accession>
<dbReference type="SMART" id="SM00497">
    <property type="entry name" value="IENR1"/>
    <property type="match status" value="2"/>
</dbReference>
<dbReference type="OrthoDB" id="447635at2759"/>
<dbReference type="InterPro" id="IPR036388">
    <property type="entry name" value="WH-like_DNA-bd_sf"/>
</dbReference>
<dbReference type="Gene3D" id="1.10.10.10">
    <property type="entry name" value="Winged helix-like DNA-binding domain superfamily/Winged helix DNA-binding domain"/>
    <property type="match status" value="2"/>
</dbReference>
<evidence type="ECO:0000259" key="1">
    <source>
        <dbReference type="SMART" id="SM00507"/>
    </source>
</evidence>
<reference evidence="2" key="1">
    <citation type="submission" date="2021-06" db="EMBL/GenBank/DDBJ databases">
        <authorList>
            <person name="Kallberg Y."/>
            <person name="Tangrot J."/>
            <person name="Rosling A."/>
        </authorList>
    </citation>
    <scope>NUCLEOTIDE SEQUENCE</scope>
    <source>
        <strain evidence="2">FL130A</strain>
    </source>
</reference>
<evidence type="ECO:0000313" key="2">
    <source>
        <dbReference type="EMBL" id="CAG8547332.1"/>
    </source>
</evidence>
<dbReference type="Pfam" id="PF13392">
    <property type="entry name" value="HNH_3"/>
    <property type="match status" value="2"/>
</dbReference>
<name>A0A9N9FMT2_9GLOM</name>
<dbReference type="SUPFAM" id="SSF54060">
    <property type="entry name" value="His-Me finger endonucleases"/>
    <property type="match status" value="2"/>
</dbReference>
<keyword evidence="3" id="KW-1185">Reference proteome</keyword>
<dbReference type="InterPro" id="IPR044925">
    <property type="entry name" value="His-Me_finger_sf"/>
</dbReference>
<comment type="caution">
    <text evidence="2">The sequence shown here is derived from an EMBL/GenBank/DDBJ whole genome shotgun (WGS) entry which is preliminary data.</text>
</comment>
<protein>
    <submittedName>
        <fullName evidence="2">8530_t:CDS:1</fullName>
    </submittedName>
</protein>
<evidence type="ECO:0000313" key="3">
    <source>
        <dbReference type="Proteomes" id="UP000789508"/>
    </source>
</evidence>
<feature type="domain" description="HNH nuclease" evidence="1">
    <location>
        <begin position="46"/>
        <end position="94"/>
    </location>
</feature>
<proteinExistence type="predicted"/>
<gene>
    <name evidence="2" type="ORF">ALEPTO_LOCUS5704</name>
</gene>